<gene>
    <name evidence="3" type="ORF">KDA_05570</name>
</gene>
<evidence type="ECO:0000313" key="4">
    <source>
        <dbReference type="Proteomes" id="UP000287171"/>
    </source>
</evidence>
<keyword evidence="2" id="KW-1133">Transmembrane helix</keyword>
<reference evidence="4" key="1">
    <citation type="submission" date="2018-12" db="EMBL/GenBank/DDBJ databases">
        <title>Tengunoibacter tsumagoiensis gen. nov., sp. nov., Dictyobacter kobayashii sp. nov., D. alpinus sp. nov., and D. joshuensis sp. nov. and description of Dictyobacteraceae fam. nov. within the order Ktedonobacterales isolated from Tengu-no-mugimeshi.</title>
        <authorList>
            <person name="Wang C.M."/>
            <person name="Zheng Y."/>
            <person name="Sakai Y."/>
            <person name="Toyoda A."/>
            <person name="Minakuchi Y."/>
            <person name="Abe K."/>
            <person name="Yokota A."/>
            <person name="Yabe S."/>
        </authorList>
    </citation>
    <scope>NUCLEOTIDE SEQUENCE [LARGE SCALE GENOMIC DNA]</scope>
    <source>
        <strain evidence="4">Uno16</strain>
    </source>
</reference>
<keyword evidence="2" id="KW-0472">Membrane</keyword>
<proteinExistence type="predicted"/>
<keyword evidence="4" id="KW-1185">Reference proteome</keyword>
<dbReference type="Gene3D" id="3.40.109.10">
    <property type="entry name" value="NADH Oxidase"/>
    <property type="match status" value="1"/>
</dbReference>
<dbReference type="InterPro" id="IPR000415">
    <property type="entry name" value="Nitroreductase-like"/>
</dbReference>
<organism evidence="3 4">
    <name type="scientific">Dictyobacter alpinus</name>
    <dbReference type="NCBI Taxonomy" id="2014873"/>
    <lineage>
        <taxon>Bacteria</taxon>
        <taxon>Bacillati</taxon>
        <taxon>Chloroflexota</taxon>
        <taxon>Ktedonobacteria</taxon>
        <taxon>Ktedonobacterales</taxon>
        <taxon>Dictyobacteraceae</taxon>
        <taxon>Dictyobacter</taxon>
    </lineage>
</organism>
<dbReference type="GO" id="GO:0016491">
    <property type="term" value="F:oxidoreductase activity"/>
    <property type="evidence" value="ECO:0007669"/>
    <property type="project" value="InterPro"/>
</dbReference>
<evidence type="ECO:0000256" key="2">
    <source>
        <dbReference type="SAM" id="Phobius"/>
    </source>
</evidence>
<comment type="caution">
    <text evidence="3">The sequence shown here is derived from an EMBL/GenBank/DDBJ whole genome shotgun (WGS) entry which is preliminary data.</text>
</comment>
<feature type="compositionally biased region" description="Polar residues" evidence="1">
    <location>
        <begin position="1"/>
        <end position="22"/>
    </location>
</feature>
<dbReference type="EMBL" id="BIFT01000001">
    <property type="protein sequence ID" value="GCE25073.1"/>
    <property type="molecule type" value="Genomic_DNA"/>
</dbReference>
<evidence type="ECO:0000256" key="1">
    <source>
        <dbReference type="SAM" id="MobiDB-lite"/>
    </source>
</evidence>
<dbReference type="OrthoDB" id="9814075at2"/>
<dbReference type="SUPFAM" id="SSF55469">
    <property type="entry name" value="FMN-dependent nitroreductase-like"/>
    <property type="match status" value="1"/>
</dbReference>
<name>A0A402B158_9CHLR</name>
<dbReference type="AlphaFoldDB" id="A0A402B158"/>
<dbReference type="NCBIfam" id="NF047509">
    <property type="entry name" value="Rv3131_FMN_oxido"/>
    <property type="match status" value="1"/>
</dbReference>
<feature type="region of interest" description="Disordered" evidence="1">
    <location>
        <begin position="1"/>
        <end position="23"/>
    </location>
</feature>
<feature type="transmembrane region" description="Helical" evidence="2">
    <location>
        <begin position="32"/>
        <end position="50"/>
    </location>
</feature>
<dbReference type="RefSeq" id="WP_126625703.1">
    <property type="nucleotide sequence ID" value="NZ_BIFT01000001.1"/>
</dbReference>
<protein>
    <recommendedName>
        <fullName evidence="5">Nitroreductase domain-containing protein</fullName>
    </recommendedName>
</protein>
<keyword evidence="2" id="KW-0812">Transmembrane</keyword>
<evidence type="ECO:0008006" key="5">
    <source>
        <dbReference type="Google" id="ProtNLM"/>
    </source>
</evidence>
<dbReference type="Proteomes" id="UP000287171">
    <property type="component" value="Unassembled WGS sequence"/>
</dbReference>
<evidence type="ECO:0000313" key="3">
    <source>
        <dbReference type="EMBL" id="GCE25073.1"/>
    </source>
</evidence>
<accession>A0A402B158</accession>
<sequence length="412" mass="45291">MSTDITPSNTQEVVPTTSNSIPSRGKISRRKMFALAGTGTFVLVAGGGVWRAADQGVFSTGQGPAYEPWDDWRATTKGPLNLVRAAILAANPHNSQPWLFHVTQTQINLFADNRRNLGAVDPFLIEMHIGLGCALENLLQAATANGYTPQVVLAPDVSDETLVARIELTPGNAPVSVLYNMIPLRHTNRYPYDTTRPVTTMTLNALSALNDDPDVRVLWFANAEQRKSVGNLLVAAANAFVADKVQDVVDTDTWWRGNWQDIQQHRDGITLDAAGLPELTRILGKMLPSVSIEQQDSSFLQNTADQVKTAGAFGLLAIRNKQDRTQQVRAGRLWERMHLWATKETLAMQPLNQATERASREIVLGISPHFGDALHTLVGDTAWQTILTFRLGYSTHEGLRSPRRAVNDVVTS</sequence>